<keyword evidence="4" id="KW-1185">Reference proteome</keyword>
<dbReference type="Proteomes" id="UP001550850">
    <property type="component" value="Unassembled WGS sequence"/>
</dbReference>
<feature type="region of interest" description="Disordered" evidence="1">
    <location>
        <begin position="26"/>
        <end position="70"/>
    </location>
</feature>
<feature type="chain" id="PRO_5047183225" description="Lipoprotein" evidence="2">
    <location>
        <begin position="29"/>
        <end position="179"/>
    </location>
</feature>
<gene>
    <name evidence="3" type="ORF">AB0E65_27520</name>
</gene>
<keyword evidence="2" id="KW-0732">Signal</keyword>
<comment type="caution">
    <text evidence="3">The sequence shown here is derived from an EMBL/GenBank/DDBJ whole genome shotgun (WGS) entry which is preliminary data.</text>
</comment>
<sequence>MPYRMRGRGPALLAATCLLLAACGSVEASQPDGPPPSPGRTQPSAEEPREPGEQGEQGGDGATPSERPETVRLTVTGGIAGVRRSILASTDGTVEISDRRDGVREADPLSGADRDRLRTLLEKVDFAALPPRSVDEGARDMFVYTLEHDGRAVVTDRSVPLGEADDLIGQLERFLEERL</sequence>
<evidence type="ECO:0000256" key="2">
    <source>
        <dbReference type="SAM" id="SignalP"/>
    </source>
</evidence>
<proteinExistence type="predicted"/>
<reference evidence="3 4" key="1">
    <citation type="submission" date="2024-06" db="EMBL/GenBank/DDBJ databases">
        <title>The Natural Products Discovery Center: Release of the First 8490 Sequenced Strains for Exploring Actinobacteria Biosynthetic Diversity.</title>
        <authorList>
            <person name="Kalkreuter E."/>
            <person name="Kautsar S.A."/>
            <person name="Yang D."/>
            <person name="Bader C.D."/>
            <person name="Teijaro C.N."/>
            <person name="Fluegel L."/>
            <person name="Davis C.M."/>
            <person name="Simpson J.R."/>
            <person name="Lauterbach L."/>
            <person name="Steele A.D."/>
            <person name="Gui C."/>
            <person name="Meng S."/>
            <person name="Li G."/>
            <person name="Viehrig K."/>
            <person name="Ye F."/>
            <person name="Su P."/>
            <person name="Kiefer A.F."/>
            <person name="Nichols A."/>
            <person name="Cepeda A.J."/>
            <person name="Yan W."/>
            <person name="Fan B."/>
            <person name="Jiang Y."/>
            <person name="Adhikari A."/>
            <person name="Zheng C.-J."/>
            <person name="Schuster L."/>
            <person name="Cowan T.M."/>
            <person name="Smanski M.J."/>
            <person name="Chevrette M.G."/>
            <person name="De Carvalho L.P.S."/>
            <person name="Shen B."/>
        </authorList>
    </citation>
    <scope>NUCLEOTIDE SEQUENCE [LARGE SCALE GENOMIC DNA]</scope>
    <source>
        <strain evidence="3 4">NPDC038104</strain>
    </source>
</reference>
<evidence type="ECO:0008006" key="5">
    <source>
        <dbReference type="Google" id="ProtNLM"/>
    </source>
</evidence>
<organism evidence="3 4">
    <name type="scientific">Streptomyces fragilis</name>
    <dbReference type="NCBI Taxonomy" id="67301"/>
    <lineage>
        <taxon>Bacteria</taxon>
        <taxon>Bacillati</taxon>
        <taxon>Actinomycetota</taxon>
        <taxon>Actinomycetes</taxon>
        <taxon>Kitasatosporales</taxon>
        <taxon>Streptomycetaceae</taxon>
        <taxon>Streptomyces</taxon>
    </lineage>
</organism>
<dbReference type="PROSITE" id="PS51257">
    <property type="entry name" value="PROKAR_LIPOPROTEIN"/>
    <property type="match status" value="1"/>
</dbReference>
<protein>
    <recommendedName>
        <fullName evidence="5">Lipoprotein</fullName>
    </recommendedName>
</protein>
<feature type="signal peptide" evidence="2">
    <location>
        <begin position="1"/>
        <end position="28"/>
    </location>
</feature>
<dbReference type="EMBL" id="JBEZUR010000075">
    <property type="protein sequence ID" value="MEU3557929.1"/>
    <property type="molecule type" value="Genomic_DNA"/>
</dbReference>
<evidence type="ECO:0000313" key="3">
    <source>
        <dbReference type="EMBL" id="MEU3557929.1"/>
    </source>
</evidence>
<evidence type="ECO:0000256" key="1">
    <source>
        <dbReference type="SAM" id="MobiDB-lite"/>
    </source>
</evidence>
<evidence type="ECO:0000313" key="4">
    <source>
        <dbReference type="Proteomes" id="UP001550850"/>
    </source>
</evidence>
<accession>A0ABV2YQB3</accession>
<name>A0ABV2YQB3_9ACTN</name>
<dbReference type="RefSeq" id="WP_108955766.1">
    <property type="nucleotide sequence ID" value="NZ_BEVZ01000006.1"/>
</dbReference>